<evidence type="ECO:0000256" key="6">
    <source>
        <dbReference type="SAM" id="Phobius"/>
    </source>
</evidence>
<feature type="domain" description="Gram-positive pilin backbone subunit 2 Cna-B-like" evidence="9">
    <location>
        <begin position="193"/>
        <end position="312"/>
    </location>
</feature>
<dbReference type="Pfam" id="PF00746">
    <property type="entry name" value="Gram_pos_anchor"/>
    <property type="match status" value="1"/>
</dbReference>
<dbReference type="InterPro" id="IPR032334">
    <property type="entry name" value="GramPos_pilinBB"/>
</dbReference>
<dbReference type="Pfam" id="PF16569">
    <property type="entry name" value="GramPos_pilinBB"/>
    <property type="match status" value="1"/>
</dbReference>
<dbReference type="Pfam" id="PF17802">
    <property type="entry name" value="SpaA"/>
    <property type="match status" value="1"/>
</dbReference>
<dbReference type="RefSeq" id="WP_154541896.1">
    <property type="nucleotide sequence ID" value="NZ_VUND01000002.1"/>
</dbReference>
<dbReference type="AlphaFoldDB" id="A0A6N7XC82"/>
<evidence type="ECO:0000259" key="9">
    <source>
        <dbReference type="Pfam" id="PF16569"/>
    </source>
</evidence>
<dbReference type="Proteomes" id="UP000434342">
    <property type="component" value="Unassembled WGS sequence"/>
</dbReference>
<protein>
    <submittedName>
        <fullName evidence="11">Isopeptide-forming domain-containing fimbrial protein</fullName>
    </submittedName>
</protein>
<feature type="domain" description="Gram-positive cocci surface proteins LPxTG" evidence="8">
    <location>
        <begin position="449"/>
        <end position="489"/>
    </location>
</feature>
<reference evidence="11 12" key="1">
    <citation type="submission" date="2019-08" db="EMBL/GenBank/DDBJ databases">
        <title>In-depth cultivation of the pig gut microbiome towards novel bacterial diversity and tailored functional studies.</title>
        <authorList>
            <person name="Wylensek D."/>
            <person name="Hitch T.C.A."/>
            <person name="Clavel T."/>
        </authorList>
    </citation>
    <scope>NUCLEOTIDE SEQUENCE [LARGE SCALE GENOMIC DNA]</scope>
    <source>
        <strain evidence="11 12">WB01_CNA04</strain>
    </source>
</reference>
<evidence type="ECO:0000313" key="12">
    <source>
        <dbReference type="Proteomes" id="UP000434342"/>
    </source>
</evidence>
<feature type="transmembrane region" description="Helical" evidence="6">
    <location>
        <begin position="465"/>
        <end position="484"/>
    </location>
</feature>
<evidence type="ECO:0000313" key="11">
    <source>
        <dbReference type="EMBL" id="MST61014.1"/>
    </source>
</evidence>
<organism evidence="11 12">
    <name type="scientific">Parafannyhessea umbonata</name>
    <dbReference type="NCBI Taxonomy" id="604330"/>
    <lineage>
        <taxon>Bacteria</taxon>
        <taxon>Bacillati</taxon>
        <taxon>Actinomycetota</taxon>
        <taxon>Coriobacteriia</taxon>
        <taxon>Coriobacteriales</taxon>
        <taxon>Atopobiaceae</taxon>
        <taxon>Parafannyhessea</taxon>
    </lineage>
</organism>
<evidence type="ECO:0000256" key="3">
    <source>
        <dbReference type="ARBA" id="ARBA00022729"/>
    </source>
</evidence>
<keyword evidence="6" id="KW-0812">Transmembrane</keyword>
<evidence type="ECO:0000259" key="8">
    <source>
        <dbReference type="Pfam" id="PF00746"/>
    </source>
</evidence>
<feature type="region of interest" description="Disordered" evidence="5">
    <location>
        <begin position="167"/>
        <end position="186"/>
    </location>
</feature>
<comment type="caution">
    <text evidence="11">The sequence shown here is derived from an EMBL/GenBank/DDBJ whole genome shotgun (WGS) entry which is preliminary data.</text>
</comment>
<keyword evidence="6" id="KW-0472">Membrane</keyword>
<feature type="chain" id="PRO_5026777776" evidence="7">
    <location>
        <begin position="31"/>
        <end position="492"/>
    </location>
</feature>
<feature type="signal peptide" evidence="7">
    <location>
        <begin position="1"/>
        <end position="30"/>
    </location>
</feature>
<keyword evidence="3 7" id="KW-0732">Signal</keyword>
<proteinExistence type="predicted"/>
<dbReference type="InterPro" id="IPR026466">
    <property type="entry name" value="Fim_isopep_form_D2_dom"/>
</dbReference>
<evidence type="ECO:0000256" key="4">
    <source>
        <dbReference type="ARBA" id="ARBA00023088"/>
    </source>
</evidence>
<evidence type="ECO:0000256" key="5">
    <source>
        <dbReference type="SAM" id="MobiDB-lite"/>
    </source>
</evidence>
<keyword evidence="1" id="KW-0134">Cell wall</keyword>
<dbReference type="InterPro" id="IPR019931">
    <property type="entry name" value="LPXTG_anchor"/>
</dbReference>
<sequence>MKHLSKMLKGLVAVFAAAAMALTLAPTAFAETSYKLTLNGTATGHTYEAYQIFTGDLSTNAEGKKVLSNVKWGTAYTGTESAADVAKALGDGTMKIEELEEKLTLTKPVKTVTSSEGSTVIDGLAAGYYLVKDKDGTQANTSDAYTTFIVQVVGDTEADIKSDVPTVQKKVQDTNDSTDTTSDWQDSADADINDEVQYQITGTMPDNIADYTTYKYVFTDKMSKGLTYTAGKATIKIGNKDVTKSFTENVTPNTDGGTTVTWSCDNLKGIDGVTLDENTTVVVTYSAKLNENAVIGANGNPNTVNLTYSNNPNKGGDGETGKTPDDKNIVFTYKTVVNKVDQDTKSLAGAAFKLEKKLSDGTYKEVKSFTAGKETTFEFNGLDDGDYKLTETATPAGYNTIVPIEFTISAEHDTESDDPKLTDLSGDVKSGEAKFTADTNTGSLTTDVVNKKGSTLPSTGGMGTTVLYVAGAAIVVAAGIGLALRRNKRQDA</sequence>
<dbReference type="NCBIfam" id="TIGR04226">
    <property type="entry name" value="RrgB_K2N_iso_D2"/>
    <property type="match status" value="1"/>
</dbReference>
<dbReference type="NCBIfam" id="TIGR01167">
    <property type="entry name" value="LPXTG_anchor"/>
    <property type="match status" value="1"/>
</dbReference>
<feature type="compositionally biased region" description="Low complexity" evidence="5">
    <location>
        <begin position="174"/>
        <end position="185"/>
    </location>
</feature>
<dbReference type="Gene3D" id="2.60.40.740">
    <property type="match status" value="1"/>
</dbReference>
<dbReference type="InterPro" id="IPR013783">
    <property type="entry name" value="Ig-like_fold"/>
</dbReference>
<dbReference type="InterPro" id="IPR041033">
    <property type="entry name" value="SpaA_PFL_dom_1"/>
</dbReference>
<dbReference type="EMBL" id="VUND01000002">
    <property type="protein sequence ID" value="MST61014.1"/>
    <property type="molecule type" value="Genomic_DNA"/>
</dbReference>
<evidence type="ECO:0000256" key="1">
    <source>
        <dbReference type="ARBA" id="ARBA00022512"/>
    </source>
</evidence>
<dbReference type="Gene3D" id="2.60.40.10">
    <property type="entry name" value="Immunoglobulins"/>
    <property type="match status" value="1"/>
</dbReference>
<gene>
    <name evidence="11" type="ORF">FYJ69_08935</name>
</gene>
<evidence type="ECO:0000259" key="10">
    <source>
        <dbReference type="Pfam" id="PF17802"/>
    </source>
</evidence>
<keyword evidence="2" id="KW-0964">Secreted</keyword>
<accession>A0A6N7XC82</accession>
<keyword evidence="6" id="KW-1133">Transmembrane helix</keyword>
<keyword evidence="4" id="KW-0572">Peptidoglycan-anchor</keyword>
<name>A0A6N7XC82_9ACTN</name>
<evidence type="ECO:0000256" key="2">
    <source>
        <dbReference type="ARBA" id="ARBA00022525"/>
    </source>
</evidence>
<evidence type="ECO:0000256" key="7">
    <source>
        <dbReference type="SAM" id="SignalP"/>
    </source>
</evidence>
<feature type="domain" description="SpaA-like prealbumin fold" evidence="10">
    <location>
        <begin position="337"/>
        <end position="414"/>
    </location>
</feature>
<dbReference type="GO" id="GO:0005975">
    <property type="term" value="P:carbohydrate metabolic process"/>
    <property type="evidence" value="ECO:0007669"/>
    <property type="project" value="UniProtKB-ARBA"/>
</dbReference>